<feature type="transmembrane region" description="Helical" evidence="2">
    <location>
        <begin position="382"/>
        <end position="402"/>
    </location>
</feature>
<name>A0A813J601_POLGL</name>
<dbReference type="GO" id="GO:0022857">
    <property type="term" value="F:transmembrane transporter activity"/>
    <property type="evidence" value="ECO:0007669"/>
    <property type="project" value="InterPro"/>
</dbReference>
<comment type="caution">
    <text evidence="3">The sequence shown here is derived from an EMBL/GenBank/DDBJ whole genome shotgun (WGS) entry which is preliminary data.</text>
</comment>
<gene>
    <name evidence="3" type="ORF">PGLA2088_LOCUS16051</name>
</gene>
<keyword evidence="2" id="KW-0472">Membrane</keyword>
<evidence type="ECO:0000256" key="1">
    <source>
        <dbReference type="SAM" id="MobiDB-lite"/>
    </source>
</evidence>
<feature type="transmembrane region" description="Helical" evidence="2">
    <location>
        <begin position="319"/>
        <end position="345"/>
    </location>
</feature>
<sequence length="490" mass="52345">MLGSPNCTLILLAWLDGMLRNCLWVPLTAHAKDLGHGAHFLGPVFALNVGARFIPNLLVTLIGIKTELLMMVFVFASFLVSFNWPNEDWALFVLATGSGLGFVRPCVALHTQAVSGGNVEKLSLGNKYCGAARSCADVCAYVLPAAIYDESGWAGVTLFAAVLSVLYFLVALPSYMGEVRLSFRSFVGASPGRRGAEEGRDESELAELAQQESCPEQNIGLQWIDWVLSAAFVSTELLWNILNTAVPVTLVHGYGYRSSVVGAILGSGSLVCFFYLMAIPSLPKMFNLPRPFNIIFAYSGMTLAWLLMLASVLREGHGSLVPFICGAWIFLCMGSATQVSIIECLTGVCDAANSAKIMGLSEMIGCAFGMAGSYVGTVPGPGPFAMCSTVCVLGIAMLSSALQRRRAQTITMPQEPMSPASPPGEQESGRPRAWSSQTYIETEVSFRSDTAQNSSGHGLKVPSSDGQPLIHGSYSGQPLLHGSCSDNFTE</sequence>
<protein>
    <submittedName>
        <fullName evidence="3">Uncharacterized protein</fullName>
    </submittedName>
</protein>
<dbReference type="AlphaFoldDB" id="A0A813J601"/>
<proteinExistence type="predicted"/>
<feature type="transmembrane region" description="Helical" evidence="2">
    <location>
        <begin position="254"/>
        <end position="279"/>
    </location>
</feature>
<dbReference type="Gene3D" id="1.20.1250.20">
    <property type="entry name" value="MFS general substrate transporter like domains"/>
    <property type="match status" value="1"/>
</dbReference>
<feature type="transmembrane region" description="Helical" evidence="2">
    <location>
        <begin position="153"/>
        <end position="175"/>
    </location>
</feature>
<dbReference type="Pfam" id="PF07690">
    <property type="entry name" value="MFS_1"/>
    <property type="match status" value="1"/>
</dbReference>
<organism evidence="3 4">
    <name type="scientific">Polarella glacialis</name>
    <name type="common">Dinoflagellate</name>
    <dbReference type="NCBI Taxonomy" id="89957"/>
    <lineage>
        <taxon>Eukaryota</taxon>
        <taxon>Sar</taxon>
        <taxon>Alveolata</taxon>
        <taxon>Dinophyceae</taxon>
        <taxon>Suessiales</taxon>
        <taxon>Suessiaceae</taxon>
        <taxon>Polarella</taxon>
    </lineage>
</organism>
<feature type="region of interest" description="Disordered" evidence="1">
    <location>
        <begin position="411"/>
        <end position="490"/>
    </location>
</feature>
<reference evidence="3" key="1">
    <citation type="submission" date="2021-02" db="EMBL/GenBank/DDBJ databases">
        <authorList>
            <person name="Dougan E. K."/>
            <person name="Rhodes N."/>
            <person name="Thang M."/>
            <person name="Chan C."/>
        </authorList>
    </citation>
    <scope>NUCLEOTIDE SEQUENCE</scope>
</reference>
<accession>A0A813J601</accession>
<dbReference type="Proteomes" id="UP000626109">
    <property type="component" value="Unassembled WGS sequence"/>
</dbReference>
<keyword evidence="2" id="KW-0812">Transmembrane</keyword>
<dbReference type="SUPFAM" id="SSF103473">
    <property type="entry name" value="MFS general substrate transporter"/>
    <property type="match status" value="1"/>
</dbReference>
<feature type="transmembrane region" description="Helical" evidence="2">
    <location>
        <begin position="68"/>
        <end position="84"/>
    </location>
</feature>
<evidence type="ECO:0000313" key="4">
    <source>
        <dbReference type="Proteomes" id="UP000626109"/>
    </source>
</evidence>
<evidence type="ECO:0000256" key="2">
    <source>
        <dbReference type="SAM" id="Phobius"/>
    </source>
</evidence>
<keyword evidence="2" id="KW-1133">Transmembrane helix</keyword>
<dbReference type="EMBL" id="CAJNNW010020196">
    <property type="protein sequence ID" value="CAE8665848.1"/>
    <property type="molecule type" value="Genomic_DNA"/>
</dbReference>
<feature type="compositionally biased region" description="Polar residues" evidence="1">
    <location>
        <begin position="434"/>
        <end position="456"/>
    </location>
</feature>
<dbReference type="InterPro" id="IPR011701">
    <property type="entry name" value="MFS"/>
</dbReference>
<dbReference type="InterPro" id="IPR036259">
    <property type="entry name" value="MFS_trans_sf"/>
</dbReference>
<evidence type="ECO:0000313" key="3">
    <source>
        <dbReference type="EMBL" id="CAE8665848.1"/>
    </source>
</evidence>
<feature type="transmembrane region" description="Helical" evidence="2">
    <location>
        <begin position="291"/>
        <end position="313"/>
    </location>
</feature>